<feature type="signal peptide" evidence="1">
    <location>
        <begin position="1"/>
        <end position="25"/>
    </location>
</feature>
<reference evidence="2 3" key="1">
    <citation type="journal article" date="2018" name="Front. Microbiol.">
        <title>Novel Insights Into Bacterial Dimethylsulfoniopropionate Catabolism in the East China Sea.</title>
        <authorList>
            <person name="Liu J."/>
            <person name="Liu J."/>
            <person name="Zhang S.H."/>
            <person name="Liang J."/>
            <person name="Lin H."/>
            <person name="Song D."/>
            <person name="Yang G.P."/>
            <person name="Todd J.D."/>
            <person name="Zhang X.H."/>
        </authorList>
    </citation>
    <scope>NUCLEOTIDE SEQUENCE [LARGE SCALE GENOMIC DNA]</scope>
    <source>
        <strain evidence="2 3">ZYFD042</strain>
    </source>
</reference>
<name>A0A3S3LY60_9MICO</name>
<feature type="chain" id="PRO_5018678677" description="WxL domain-containing protein" evidence="1">
    <location>
        <begin position="26"/>
        <end position="344"/>
    </location>
</feature>
<dbReference type="OrthoDB" id="5099901at2"/>
<organism evidence="2 3">
    <name type="scientific">Microbacterium enclense</name>
    <dbReference type="NCBI Taxonomy" id="993073"/>
    <lineage>
        <taxon>Bacteria</taxon>
        <taxon>Bacillati</taxon>
        <taxon>Actinomycetota</taxon>
        <taxon>Actinomycetes</taxon>
        <taxon>Micrococcales</taxon>
        <taxon>Microbacteriaceae</taxon>
        <taxon>Microbacterium</taxon>
    </lineage>
</organism>
<comment type="caution">
    <text evidence="2">The sequence shown here is derived from an EMBL/GenBank/DDBJ whole genome shotgun (WGS) entry which is preliminary data.</text>
</comment>
<sequence>MKNIRIKAALAGVLALTLSAGGALAASAAPTPAPSLDQMWLWNPEETIVQSTDVKAWDDPVYGYPLDAGFTDYDDMFTGPADAANVFTFFSNPGDELDSTKWLGSGFSGFNDPALKTVLTPALRPIDIDGLGMAAAKANGGIYSVGIAFTDQAGVLVKGVSFVRLNVAPGGNYTYTPTVEGTVDPDPTGDSKDIDISADVQEAPGDLTFTVPTTSVALTTSINAQKLSESTGSITGIAVADTRRTADRKGWDLTQSVANFVSGANTIDKANFGVKVTKTAGNAATAGTEQVAGSAVYPSPFATAGAGVSTEPNTTLNADLKLVAPAGTPAGTYTSKMTLTLVSK</sequence>
<dbReference type="AlphaFoldDB" id="A0A3S3LY60"/>
<evidence type="ECO:0008006" key="4">
    <source>
        <dbReference type="Google" id="ProtNLM"/>
    </source>
</evidence>
<evidence type="ECO:0000256" key="1">
    <source>
        <dbReference type="SAM" id="SignalP"/>
    </source>
</evidence>
<keyword evidence="1" id="KW-0732">Signal</keyword>
<dbReference type="RefSeq" id="WP_128217039.1">
    <property type="nucleotide sequence ID" value="NZ_CBDRLV010000001.1"/>
</dbReference>
<protein>
    <recommendedName>
        <fullName evidence="4">WxL domain-containing protein</fullName>
    </recommendedName>
</protein>
<gene>
    <name evidence="2" type="ORF">D8Y23_04860</name>
</gene>
<proteinExistence type="predicted"/>
<accession>A0A3S3LY60</accession>
<dbReference type="Proteomes" id="UP000285970">
    <property type="component" value="Unassembled WGS sequence"/>
</dbReference>
<evidence type="ECO:0000313" key="3">
    <source>
        <dbReference type="Proteomes" id="UP000285970"/>
    </source>
</evidence>
<dbReference type="EMBL" id="RBZY01000012">
    <property type="protein sequence ID" value="RWR21007.1"/>
    <property type="molecule type" value="Genomic_DNA"/>
</dbReference>
<evidence type="ECO:0000313" key="2">
    <source>
        <dbReference type="EMBL" id="RWR21007.1"/>
    </source>
</evidence>